<evidence type="ECO:0000313" key="3">
    <source>
        <dbReference type="WBParaSite" id="ECPE_0000228601-mRNA-1"/>
    </source>
</evidence>
<reference evidence="1 2" key="2">
    <citation type="submission" date="2018-11" db="EMBL/GenBank/DDBJ databases">
        <authorList>
            <consortium name="Pathogen Informatics"/>
        </authorList>
    </citation>
    <scope>NUCLEOTIDE SEQUENCE [LARGE SCALE GENOMIC DNA]</scope>
    <source>
        <strain evidence="1 2">Egypt</strain>
    </source>
</reference>
<accession>A0A183A5Q1</accession>
<name>A0A183A5Q1_9TREM</name>
<proteinExistence type="predicted"/>
<protein>
    <submittedName>
        <fullName evidence="3">MIT domain-containing protein</fullName>
    </submittedName>
</protein>
<keyword evidence="2" id="KW-1185">Reference proteome</keyword>
<organism evidence="3">
    <name type="scientific">Echinostoma caproni</name>
    <dbReference type="NCBI Taxonomy" id="27848"/>
    <lineage>
        <taxon>Eukaryota</taxon>
        <taxon>Metazoa</taxon>
        <taxon>Spiralia</taxon>
        <taxon>Lophotrochozoa</taxon>
        <taxon>Platyhelminthes</taxon>
        <taxon>Trematoda</taxon>
        <taxon>Digenea</taxon>
        <taxon>Plagiorchiida</taxon>
        <taxon>Echinostomata</taxon>
        <taxon>Echinostomatoidea</taxon>
        <taxon>Echinostomatidae</taxon>
        <taxon>Echinostoma</taxon>
    </lineage>
</organism>
<dbReference type="OrthoDB" id="5985669at2759"/>
<evidence type="ECO:0000313" key="2">
    <source>
        <dbReference type="Proteomes" id="UP000272942"/>
    </source>
</evidence>
<dbReference type="Proteomes" id="UP000272942">
    <property type="component" value="Unassembled WGS sequence"/>
</dbReference>
<sequence>MGPVATTERNLRAAAETLNCLMVLSKNMTEEAKRMYDESQMNQELGAAKSYYDSLQQKSQVLNAKLNVYKQSADQLMDEGPPLLTFHLNPNSNALLLNIVLYGS</sequence>
<evidence type="ECO:0000313" key="1">
    <source>
        <dbReference type="EMBL" id="VDP66003.1"/>
    </source>
</evidence>
<dbReference type="WBParaSite" id="ECPE_0000228601-mRNA-1">
    <property type="protein sequence ID" value="ECPE_0000228601-mRNA-1"/>
    <property type="gene ID" value="ECPE_0000228601"/>
</dbReference>
<gene>
    <name evidence="1" type="ORF">ECPE_LOCUS2286</name>
</gene>
<dbReference type="AlphaFoldDB" id="A0A183A5Q1"/>
<dbReference type="EMBL" id="UZAN01039517">
    <property type="protein sequence ID" value="VDP66003.1"/>
    <property type="molecule type" value="Genomic_DNA"/>
</dbReference>
<reference evidence="3" key="1">
    <citation type="submission" date="2016-06" db="UniProtKB">
        <authorList>
            <consortium name="WormBaseParasite"/>
        </authorList>
    </citation>
    <scope>IDENTIFICATION</scope>
</reference>